<dbReference type="RefSeq" id="YP_009664625.1">
    <property type="nucleotide sequence ID" value="NC_043054.1"/>
</dbReference>
<evidence type="ECO:0000256" key="3">
    <source>
        <dbReference type="ARBA" id="ARBA00022723"/>
    </source>
</evidence>
<comment type="subunit">
    <text evidence="9">Homodimer. Homodimerization is required for transactivation. Associates in a complex with RNA, and host export factors NXF1/TAP and ALYREF; these interactions allow nuclear export of viral transcripts. Interacts with three host shuttling SR proteins SRSF1, SRSF3 and SRSF7. Interacts with host SRPK1. Interacts with IE62; this interaction enhances IE62 transactivation.</text>
</comment>
<reference evidence="11 12" key="1">
    <citation type="journal article" date="2017" name="Arch. Virol.">
        <title>Genome sequence of bubaline alphaherpesvirus 1 (BuHV1) isolated in Australia in 1972.</title>
        <authorList>
            <person name="Scheffer C.M."/>
            <person name="Varela A.P."/>
            <person name="Cibulski S.P."/>
            <person name="Schmidt C."/>
            <person name="Campos F.S."/>
            <person name="Paim W.P."/>
            <person name="Dos Santos R.N."/>
            <person name="Teixeira T.F."/>
            <person name="Loiko M.R."/>
            <person name="Tochetto C."/>
            <person name="Dos Santos H.F."/>
            <person name="de Lima D.A."/>
            <person name="Cerva C."/>
            <person name="Mayer F.Q."/>
            <person name="Petzhold S.A."/>
            <person name="Franco A.C."/>
            <person name="George T.S."/>
            <person name="Spilki F.R."/>
            <person name="Roehe P.M."/>
        </authorList>
    </citation>
    <scope>NUCLEOTIDE SEQUENCE [LARGE SCALE GENOMIC DNA]</scope>
    <source>
        <strain evidence="12">b6</strain>
    </source>
</reference>
<evidence type="ECO:0000256" key="7">
    <source>
        <dbReference type="ARBA" id="ARBA00023159"/>
    </source>
</evidence>
<dbReference type="GO" id="GO:0003723">
    <property type="term" value="F:RNA binding"/>
    <property type="evidence" value="ECO:0007669"/>
    <property type="project" value="UniProtKB-KW"/>
</dbReference>
<comment type="similarity">
    <text evidence="2">Belongs to the HHV-1 ICP27 protein family.</text>
</comment>
<evidence type="ECO:0000256" key="8">
    <source>
        <dbReference type="ARBA" id="ARBA00025666"/>
    </source>
</evidence>
<dbReference type="GO" id="GO:0008270">
    <property type="term" value="F:zinc ion binding"/>
    <property type="evidence" value="ECO:0007669"/>
    <property type="project" value="UniProtKB-KW"/>
</dbReference>
<accession>A0A1L5JKD4</accession>
<proteinExistence type="inferred from homology"/>
<keyword evidence="4" id="KW-0863">Zinc-finger</keyword>
<comment type="subcellular location">
    <subcellularLocation>
        <location evidence="1">Host cytoplasm</location>
    </subcellularLocation>
</comment>
<dbReference type="GO" id="GO:0030430">
    <property type="term" value="C:host cell cytoplasm"/>
    <property type="evidence" value="ECO:0007669"/>
    <property type="project" value="UniProtKB-SubCell"/>
</dbReference>
<dbReference type="Pfam" id="PF05459">
    <property type="entry name" value="Herpes_UL69"/>
    <property type="match status" value="1"/>
</dbReference>
<dbReference type="KEGG" id="vg:40524680"/>
<dbReference type="Proteomes" id="UP000232851">
    <property type="component" value="Segment"/>
</dbReference>
<evidence type="ECO:0000313" key="12">
    <source>
        <dbReference type="Proteomes" id="UP000232851"/>
    </source>
</evidence>
<evidence type="ECO:0000256" key="10">
    <source>
        <dbReference type="SAM" id="MobiDB-lite"/>
    </source>
</evidence>
<evidence type="ECO:0000313" key="11">
    <source>
        <dbReference type="EMBL" id="APO15861.1"/>
    </source>
</evidence>
<evidence type="ECO:0000256" key="4">
    <source>
        <dbReference type="ARBA" id="ARBA00022771"/>
    </source>
</evidence>
<evidence type="ECO:0000256" key="6">
    <source>
        <dbReference type="ARBA" id="ARBA00022884"/>
    </source>
</evidence>
<evidence type="ECO:0000256" key="9">
    <source>
        <dbReference type="ARBA" id="ARBA00025812"/>
    </source>
</evidence>
<dbReference type="GO" id="GO:0006355">
    <property type="term" value="P:regulation of DNA-templated transcription"/>
    <property type="evidence" value="ECO:0007669"/>
    <property type="project" value="InterPro"/>
</dbReference>
<gene>
    <name evidence="11" type="primary">UL54</name>
</gene>
<keyword evidence="6" id="KW-0694">RNA-binding</keyword>
<feature type="compositionally biased region" description="Gly residues" evidence="10">
    <location>
        <begin position="68"/>
        <end position="79"/>
    </location>
</feature>
<evidence type="ECO:0000256" key="1">
    <source>
        <dbReference type="ARBA" id="ARBA00004192"/>
    </source>
</evidence>
<sequence length="408" mass="44291">MADHESATLSSASESDDLSLFGSDCEEDGDEAPAPPRAPAVRSVVERVRKRKLETAEDEPMPPEPTGEGAGDADGGDGAAGAPPVRRARPRPRRRGRRRRRQRPAAFRRRARGPAAEREADPASPQRGGGDAAASARSIGSSLRLARSMAEAAQRATAERVAAVFAGARMDIMRPVQNGGFRATGVSPWAAVLDFGPERFAPEGRRVTWETLMVHGRDLYRMFEVRSHAAQAARALRDLVLRGENLMDALASADECLTWCKFVAAKNLPLRTKDPIVATAGAVLENLRLKLAPFMRCYLRGRGRPSLEELCAARRLSLATCPASYMFVMLARLSRAVRSGAERVPLSDVTVGDAPFEEYIPGACVAGLIDALDTHKQACGSTTCRLVANFTLVPLYMHGKYFYCNEIF</sequence>
<keyword evidence="3" id="KW-0479">Metal-binding</keyword>
<keyword evidence="5" id="KW-0862">Zinc</keyword>
<evidence type="ECO:0000256" key="2">
    <source>
        <dbReference type="ARBA" id="ARBA00008477"/>
    </source>
</evidence>
<feature type="compositionally biased region" description="Basic residues" evidence="10">
    <location>
        <begin position="86"/>
        <end position="112"/>
    </location>
</feature>
<feature type="region of interest" description="Disordered" evidence="10">
    <location>
        <begin position="1"/>
        <end position="136"/>
    </location>
</feature>
<organism evidence="11 12">
    <name type="scientific">Bubaline alphaherpesvirus 1</name>
    <dbReference type="NCBI Taxonomy" id="202910"/>
    <lineage>
        <taxon>Viruses</taxon>
        <taxon>Duplodnaviria</taxon>
        <taxon>Heunggongvirae</taxon>
        <taxon>Peploviricota</taxon>
        <taxon>Herviviricetes</taxon>
        <taxon>Herpesvirales</taxon>
        <taxon>Orthoherpesviridae</taxon>
        <taxon>Alphaherpesvirinae</taxon>
        <taxon>Varicellovirus</taxon>
        <taxon>Varicellovirus bubalinealpha1</taxon>
    </lineage>
</organism>
<dbReference type="InterPro" id="IPR008648">
    <property type="entry name" value="ICP27-like"/>
</dbReference>
<evidence type="ECO:0000256" key="5">
    <source>
        <dbReference type="ARBA" id="ARBA00022833"/>
    </source>
</evidence>
<comment type="function">
    <text evidence="8">Multifunctional regulator of the expression of viral genes that mediates nuclear export of viral intronless mRNAs. This immediate early (EI) protein promotes the nuclear export of viral intronless mRNAs by interacting with mRNAs and host NXF1/TAP.</text>
</comment>
<dbReference type="GeneID" id="40524680"/>
<name>A0A1L5JKD4_9ALPH</name>
<protein>
    <submittedName>
        <fullName evidence="11">UL54</fullName>
    </submittedName>
</protein>
<dbReference type="EMBL" id="KU936049">
    <property type="protein sequence ID" value="APO15861.1"/>
    <property type="molecule type" value="Genomic_DNA"/>
</dbReference>
<keyword evidence="12" id="KW-1185">Reference proteome</keyword>
<keyword evidence="7" id="KW-0010">Activator</keyword>